<dbReference type="eggNOG" id="arCOG01417">
    <property type="taxonomic scope" value="Archaea"/>
</dbReference>
<dbReference type="HOGENOM" id="CLU_716937_0_0_2"/>
<feature type="domain" description="Glycosyl transferase family 1" evidence="2">
    <location>
        <begin position="198"/>
        <end position="362"/>
    </location>
</feature>
<evidence type="ECO:0000313" key="4">
    <source>
        <dbReference type="Proteomes" id="UP000007485"/>
    </source>
</evidence>
<dbReference type="EMBL" id="CP002529">
    <property type="protein sequence ID" value="ADY01295.1"/>
    <property type="molecule type" value="Genomic_DNA"/>
</dbReference>
<protein>
    <submittedName>
        <fullName evidence="3">Glycosyl transferase group 1</fullName>
    </submittedName>
</protein>
<dbReference type="Proteomes" id="UP000007485">
    <property type="component" value="Chromosome"/>
</dbReference>
<name>F0QY58_VULM7</name>
<accession>F0QY58</accession>
<dbReference type="KEGG" id="vmo:VMUT_1090"/>
<sequence length="385" mass="43815">MSETTKKNVVSIMVIAWPCIHSGGAERWWYYVIRELGSNDSVKVTVVVPVSLRRGCFICPAGFTRYGVDVRYVSLGGLRNFIKSVTKLIGTIRSDGIDYIVAGYQTPVVVLLGLVLGLASGRGCSVMFHNSIGWLPYTNDVKPLDVKNKVLVRLYQVINRVCRFIYVSPSITYDHMRVGLMARNEHSLMGAAVEFTELPQYRSINERDIDVVHLASISRFKGIYDVVEVLRMLKEYRDKLNAVIIGRMPRELEGDVRGMIRKYGLEDYVRLLGFVDEIKKFELLSRSRVMIYPSYFDTFAISVLEALTVGTPVVAYSIPAISMNYRTDSVVKIKVGDKRSMAIAVNELLNDPARLEQLSREAIIFSRRYSWRKIALQFLQRIIKE</sequence>
<dbReference type="AlphaFoldDB" id="F0QY58"/>
<dbReference type="PANTHER" id="PTHR46401:SF2">
    <property type="entry name" value="GLYCOSYLTRANSFERASE WBBK-RELATED"/>
    <property type="match status" value="1"/>
</dbReference>
<dbReference type="CDD" id="cd03801">
    <property type="entry name" value="GT4_PimA-like"/>
    <property type="match status" value="1"/>
</dbReference>
<dbReference type="GeneID" id="10288742"/>
<dbReference type="RefSeq" id="WP_013604457.1">
    <property type="nucleotide sequence ID" value="NC_015151.1"/>
</dbReference>
<dbReference type="STRING" id="985053.VMUT_1090"/>
<organism evidence="3 4">
    <name type="scientific">Vulcanisaeta moutnovskia (strain 768-28)</name>
    <dbReference type="NCBI Taxonomy" id="985053"/>
    <lineage>
        <taxon>Archaea</taxon>
        <taxon>Thermoproteota</taxon>
        <taxon>Thermoprotei</taxon>
        <taxon>Thermoproteales</taxon>
        <taxon>Thermoproteaceae</taxon>
        <taxon>Vulcanisaeta</taxon>
    </lineage>
</organism>
<proteinExistence type="predicted"/>
<dbReference type="PANTHER" id="PTHR46401">
    <property type="entry name" value="GLYCOSYLTRANSFERASE WBBK-RELATED"/>
    <property type="match status" value="1"/>
</dbReference>
<keyword evidence="4" id="KW-1185">Reference proteome</keyword>
<evidence type="ECO:0000313" key="3">
    <source>
        <dbReference type="EMBL" id="ADY01295.1"/>
    </source>
</evidence>
<dbReference type="OrthoDB" id="26106at2157"/>
<evidence type="ECO:0000259" key="2">
    <source>
        <dbReference type="Pfam" id="PF00534"/>
    </source>
</evidence>
<dbReference type="SUPFAM" id="SSF53756">
    <property type="entry name" value="UDP-Glycosyltransferase/glycogen phosphorylase"/>
    <property type="match status" value="1"/>
</dbReference>
<dbReference type="Pfam" id="PF00534">
    <property type="entry name" value="Glycos_transf_1"/>
    <property type="match status" value="1"/>
</dbReference>
<keyword evidence="1 3" id="KW-0808">Transferase</keyword>
<reference evidence="3 4" key="1">
    <citation type="journal article" date="2011" name="J. Bacteriol.">
        <title>Complete genome sequence of 'Vulcanisaeta moutnovskia' strain 768-28, a novel member of the hyperthermophilic crenarchaeal genus vulcanisaeta.</title>
        <authorList>
            <person name="Gumerov V.M."/>
            <person name="Mardanov A.V."/>
            <person name="Beletsky A.V."/>
            <person name="Prokofeva M.I."/>
            <person name="Bonch-Osmolovskaya E.A."/>
            <person name="Ravin N.V."/>
            <person name="Skryabin K.G."/>
        </authorList>
    </citation>
    <scope>NUCLEOTIDE SEQUENCE [LARGE SCALE GENOMIC DNA]</scope>
    <source>
        <strain evidence="3 4">768-28</strain>
    </source>
</reference>
<dbReference type="InterPro" id="IPR001296">
    <property type="entry name" value="Glyco_trans_1"/>
</dbReference>
<gene>
    <name evidence="3" type="ordered locus">VMUT_1090</name>
</gene>
<dbReference type="Gene3D" id="3.40.50.2000">
    <property type="entry name" value="Glycogen Phosphorylase B"/>
    <property type="match status" value="2"/>
</dbReference>
<dbReference type="GO" id="GO:0016757">
    <property type="term" value="F:glycosyltransferase activity"/>
    <property type="evidence" value="ECO:0007669"/>
    <property type="project" value="InterPro"/>
</dbReference>
<evidence type="ECO:0000256" key="1">
    <source>
        <dbReference type="ARBA" id="ARBA00022679"/>
    </source>
</evidence>